<evidence type="ECO:0000256" key="4">
    <source>
        <dbReference type="ARBA" id="ARBA00023136"/>
    </source>
</evidence>
<organism evidence="6 7">
    <name type="scientific">Methylorubrum podarium</name>
    <dbReference type="NCBI Taxonomy" id="200476"/>
    <lineage>
        <taxon>Bacteria</taxon>
        <taxon>Pseudomonadati</taxon>
        <taxon>Pseudomonadota</taxon>
        <taxon>Alphaproteobacteria</taxon>
        <taxon>Hyphomicrobiales</taxon>
        <taxon>Methylobacteriaceae</taxon>
        <taxon>Methylorubrum</taxon>
    </lineage>
</organism>
<keyword evidence="4" id="KW-0472">Membrane</keyword>
<evidence type="ECO:0000256" key="3">
    <source>
        <dbReference type="ARBA" id="ARBA00022989"/>
    </source>
</evidence>
<dbReference type="PANTHER" id="PTHR36985">
    <property type="entry name" value="TRANSLOCATION AND ASSEMBLY MODULE SUBUNIT TAMB"/>
    <property type="match status" value="1"/>
</dbReference>
<evidence type="ECO:0000256" key="2">
    <source>
        <dbReference type="ARBA" id="ARBA00022692"/>
    </source>
</evidence>
<keyword evidence="7" id="KW-1185">Reference proteome</keyword>
<feature type="domain" description="Translocation and assembly module TamB C-terminal" evidence="5">
    <location>
        <begin position="1100"/>
        <end position="1456"/>
    </location>
</feature>
<comment type="subcellular location">
    <subcellularLocation>
        <location evidence="1">Membrane</location>
        <topology evidence="1">Single-pass membrane protein</topology>
    </subcellularLocation>
</comment>
<dbReference type="Proteomes" id="UP001480955">
    <property type="component" value="Unassembled WGS sequence"/>
</dbReference>
<dbReference type="RefSeq" id="WP_350391638.1">
    <property type="nucleotide sequence ID" value="NZ_JBELQE010000007.1"/>
</dbReference>
<comment type="caution">
    <text evidence="6">The sequence shown here is derived from an EMBL/GenBank/DDBJ whole genome shotgun (WGS) entry which is preliminary data.</text>
</comment>
<evidence type="ECO:0000259" key="5">
    <source>
        <dbReference type="Pfam" id="PF04357"/>
    </source>
</evidence>
<protein>
    <submittedName>
        <fullName evidence="6">Translocation/assembly module TamB domain-containing protein</fullName>
    </submittedName>
</protein>
<keyword evidence="3" id="KW-1133">Transmembrane helix</keyword>
<reference evidence="6 7" key="1">
    <citation type="submission" date="2024-06" db="EMBL/GenBank/DDBJ databases">
        <authorList>
            <person name="Campbell A.G."/>
        </authorList>
    </citation>
    <scope>NUCLEOTIDE SEQUENCE [LARGE SCALE GENOMIC DNA]</scope>
    <source>
        <strain evidence="6 7">EM12</strain>
    </source>
</reference>
<accession>A0ABV1QG61</accession>
<proteinExistence type="predicted"/>
<dbReference type="EMBL" id="JBELQE010000007">
    <property type="protein sequence ID" value="MER2248370.1"/>
    <property type="molecule type" value="Genomic_DNA"/>
</dbReference>
<sequence>MEVPRRRHHRDPSRRAGEGRCRAGARGILAAALLSAALLFAALFATDDTRAADGEKTALGGLLSKALSTPSSQVSIGAVDGALSSDATIRNVVISDSDGPWLKLDRARLVWRRLALLSGRLEVDSLEIGRLEVLRKPVPGPTPAEAEPDGSLLPELPVKVEIKGFTLTELVLGESVAGQPARLAGSGKAKLGNPSEGLDASAEFRRLDAAGRFLARLLFVPKGERLEVKATLVEPEGGLLSKAANLPGTPPINFDLDGSGTLDAFNARLDFDAGPEIGAKGGARLSRIGSDRRLSLDLTSRIEGLVPGPAAAIFSGETKLDGGMAFSDTGAFRIDRLDLASRTARLGIGGTLTAGRVADFTISARAVPTEGGVTKAAEAELETLLFDGSLKGPLASPRVKGNLKAAGLRTRESSLERVEAVLSVEPTGADTAQRFAVTADAAMDGLRLSDPALRRAVGSRAKLTLRAAAGSDGILDVTTLTVESDTARAAYAGRLGQNTLTGTVEAALADIGAFSGVAGRTLAGRLDAKASLSGDPAHKALSADLDLRGGGLVLGGETADRLVGRAPVLTGRVSQTYDGYGFDRVRFEGAGFAATLQGQANARTADVAARVDLKNLSALDERLAGPASADARLTGSLLKPALTAALRAPQVTANGRPIRDLRLDAVLSDLRDALDGTLRLTGDIAGKPLRAEAHIARPSRTDYALDRLAFALGSVTADGRAVVDADNLLAEGSLTVRAGDLGDLSPLALAPMGGSLDAAVTLSRAGGRQDAAIRATGTSLRYDTFGLAKLDADLTGLDLRAHPVLDGHAAIDRLVAAGQGIDTVRLTANGTAAASDITLTAQARGFALDGAARLIPAARTRIEIARFSAQRGGDRLALAGPAAITLDRGSALIEGLVVAAGSGRITVQGRAGSDLDLKLGIRALPLSLARIASPSLALSGTLEGEADLRGPAARPEGRYALSVAGLVTPETRKAGLPPITARASGRLADGEASIDGRVSAGRGAEVTVTGTVPVEAGGGLSLRARGTLDAALANSMLSVGGQRVAGRVALDAGVTGTVAAPRVEGSATLSGGSFADPLNGIRLTDIQGRVTGRGDTVVIERLTAATRNGGRLSVDGRVAMEPASGFPGNLRITADRAELVSSPLMTAVSSLNLALSGPLARRPMIKGRVDVVSIDVSVPDRLPATVQPLPGIRRVNVTPEVRERLAKRAERRAQIEAASRRRKAAPPFDASLDVTVSAPNRIFVRGRGIDAELGGELHVTGSSRDPRANGDFAMRRGVFSLAGQRLDFTRGRVFFAGDLAQPDLDFAAETKAADVTARVAVTGPASQPVFALSSDPSLPQDEILSRILFKKAAAGLSPFQALQLAQAVAQLSGGAGGPDVFEAARKGLGLDSLDVSTGASGGPAVGASRYINDRISVGVKAGAKPADTAATINYDVTRRIKLNGEAGSDGRTSVGVGAEWEW</sequence>
<name>A0ABV1QG61_9HYPH</name>
<gene>
    <name evidence="6" type="ORF">ABS772_00450</name>
</gene>
<keyword evidence="2" id="KW-0812">Transmembrane</keyword>
<evidence type="ECO:0000313" key="6">
    <source>
        <dbReference type="EMBL" id="MER2248370.1"/>
    </source>
</evidence>
<dbReference type="Pfam" id="PF04357">
    <property type="entry name" value="TamB"/>
    <property type="match status" value="1"/>
</dbReference>
<dbReference type="InterPro" id="IPR007452">
    <property type="entry name" value="TamB_C"/>
</dbReference>
<evidence type="ECO:0000256" key="1">
    <source>
        <dbReference type="ARBA" id="ARBA00004167"/>
    </source>
</evidence>
<evidence type="ECO:0000313" key="7">
    <source>
        <dbReference type="Proteomes" id="UP001480955"/>
    </source>
</evidence>
<dbReference type="PANTHER" id="PTHR36985:SF1">
    <property type="entry name" value="TRANSLOCATION AND ASSEMBLY MODULE SUBUNIT TAMB"/>
    <property type="match status" value="1"/>
</dbReference>